<gene>
    <name evidence="10" type="ORF">TWF696_008856</name>
</gene>
<evidence type="ECO:0000259" key="9">
    <source>
        <dbReference type="Pfam" id="PF11923"/>
    </source>
</evidence>
<evidence type="ECO:0000313" key="11">
    <source>
        <dbReference type="Proteomes" id="UP001375240"/>
    </source>
</evidence>
<evidence type="ECO:0000256" key="3">
    <source>
        <dbReference type="ARBA" id="ARBA00022490"/>
    </source>
</evidence>
<dbReference type="EMBL" id="JAVHNQ010000008">
    <property type="protein sequence ID" value="KAK6340530.1"/>
    <property type="molecule type" value="Genomic_DNA"/>
</dbReference>
<dbReference type="Pfam" id="PF05670">
    <property type="entry name" value="NFACT-R_1"/>
    <property type="match status" value="1"/>
</dbReference>
<evidence type="ECO:0000256" key="7">
    <source>
        <dbReference type="SAM" id="MobiDB-lite"/>
    </source>
</evidence>
<feature type="compositionally biased region" description="Polar residues" evidence="7">
    <location>
        <begin position="906"/>
        <end position="916"/>
    </location>
</feature>
<feature type="compositionally biased region" description="Acidic residues" evidence="7">
    <location>
        <begin position="787"/>
        <end position="797"/>
    </location>
</feature>
<feature type="domain" description="NFACT protein C-terminal" evidence="9">
    <location>
        <begin position="1038"/>
        <end position="1136"/>
    </location>
</feature>
<name>A0AAV9UHV0_9PEZI</name>
<feature type="compositionally biased region" description="Low complexity" evidence="7">
    <location>
        <begin position="841"/>
        <end position="857"/>
    </location>
</feature>
<protein>
    <recommendedName>
        <fullName evidence="5">Ribosome quality control complex subunit 2</fullName>
    </recommendedName>
</protein>
<feature type="compositionally biased region" description="Basic and acidic residues" evidence="7">
    <location>
        <begin position="297"/>
        <end position="306"/>
    </location>
</feature>
<feature type="compositionally biased region" description="Acidic residues" evidence="7">
    <location>
        <begin position="493"/>
        <end position="512"/>
    </location>
</feature>
<feature type="coiled-coil region" evidence="6">
    <location>
        <begin position="954"/>
        <end position="991"/>
    </location>
</feature>
<evidence type="ECO:0000313" key="10">
    <source>
        <dbReference type="EMBL" id="KAK6340530.1"/>
    </source>
</evidence>
<feature type="region of interest" description="Disordered" evidence="7">
    <location>
        <begin position="493"/>
        <end position="513"/>
    </location>
</feature>
<keyword evidence="11" id="KW-1185">Reference proteome</keyword>
<dbReference type="Gene3D" id="2.30.310.10">
    <property type="entry name" value="ibrinogen binding protein from staphylococcus aureus domain"/>
    <property type="match status" value="1"/>
</dbReference>
<dbReference type="InterPro" id="IPR021846">
    <property type="entry name" value="NFACT-C"/>
</dbReference>
<feature type="compositionally biased region" description="Basic and acidic residues" evidence="7">
    <location>
        <begin position="765"/>
        <end position="783"/>
    </location>
</feature>
<sequence>MKQRFSSLDVQVISHELHNSLIAHRLTNIHDLSSRTFQFKFQSSATQTRHVLVVDSGFRCHLTGFARTTASSPSGFVEKLRKCLKTRRVTAVRQVGADRIIEIQFGVVAAPEGTGIPGVGGYRLFFEFFASGNIILTDAALKIIALLRIVPEGPNQQKVAKGETYVLDDARAFGAGKVTRDKLLETLRGHLEKREKEAQKGDDGLKEWQKKKLKKMRKDDGVNRVLGSSMPDFGTALVEHCLLSVGVDPELKAEEALNDSAAVDSILEAVDLAEKTLAEVTSAKEVTGWIIAKKPSPKPDDAADKKPSKKKKKVAFGDADATKAAEEDLDALLDDEIVPQTDASGFIYDDFHPFLPLQFTDKPNVHAIPVQTYNKTVDSFFSSIESQKMEQRTAEKKAQAAKRLANARNEHKSKIESLHQAQELHVRKAQAIEANIARVEEVIDAVNGLVAQGMDWGEIRSLIDRERKSGNVVAEMITDVKFMENIVTIRLYEEEESDDSDDESGDSDDDGDEVRKQRNYLDIDIDLSLTGYANARKYYDQKRSAVVKETKTLQSSAKALKSTERKIQKDLKQAYKAEKMELRSFRRQGWWEKFYWFVSSEGYLVLGAKDPTQADMLYKRYFKRGDVWVHADVPGSCHVLVKNKVADMRAPIPPYTLGQAGTLAVASSDAWEKKQVISAWWAEYEQVGKMGAGGSVLAVGEFAVKGEKKWLPPAMLVMGFAVGWLMEGDDGSGDADADVGVEEEVSATAVEPQEDDDDDDDEEFPDVKLESEGDASSSREDTRPAAADDDDSDDEEFPDAKLDDLSTDSQQLSQEEQLEDEDTVHPLSNGHDIHPSLINRTAASSPSPSIASTATGTRHLSAKEKRDIKKAKAKGLSLPASALATPNGSVPPIGRRQIKPPAAPRNLSSKTAQQQVRGKRGKAKKIAEKYADQDDEDRALALKLLGNAKDADAADAVEREKAAENERLAKIREAEERQIRLKLQVEKMRAQVLADEEARKETADRPLSFEEDLDEDALRMADLRRLAPEVRGSGAVQRVVDAIPICAPWSALQKFEWKVKLQPGTQKKGKAIREVVERWGKENAERRPRKGEKSGESTEGVVDEAAEKVRKQKEMVRAWREAEIVQSVPVGKVKVMMPGLLEERGQKGGGKGGGRKKGKK</sequence>
<feature type="compositionally biased region" description="Acidic residues" evidence="7">
    <location>
        <begin position="752"/>
        <end position="764"/>
    </location>
</feature>
<feature type="coiled-coil region" evidence="6">
    <location>
        <begin position="384"/>
        <end position="424"/>
    </location>
</feature>
<dbReference type="PANTHER" id="PTHR15239">
    <property type="entry name" value="NUCLEAR EXPORT MEDIATOR FACTOR NEMF"/>
    <property type="match status" value="1"/>
</dbReference>
<feature type="region of interest" description="Disordered" evidence="7">
    <location>
        <begin position="744"/>
        <end position="932"/>
    </location>
</feature>
<dbReference type="AlphaFoldDB" id="A0AAV9UHV0"/>
<dbReference type="Proteomes" id="UP001375240">
    <property type="component" value="Unassembled WGS sequence"/>
</dbReference>
<keyword evidence="3" id="KW-0963">Cytoplasm</keyword>
<dbReference type="InterPro" id="IPR051608">
    <property type="entry name" value="RQC_Subunit_NEMF"/>
</dbReference>
<evidence type="ECO:0000259" key="8">
    <source>
        <dbReference type="Pfam" id="PF05670"/>
    </source>
</evidence>
<feature type="region of interest" description="Disordered" evidence="7">
    <location>
        <begin position="1138"/>
        <end position="1160"/>
    </location>
</feature>
<evidence type="ECO:0000256" key="5">
    <source>
        <dbReference type="ARBA" id="ARBA00070414"/>
    </source>
</evidence>
<comment type="similarity">
    <text evidence="2">Belongs to the NEMF family.</text>
</comment>
<comment type="subcellular location">
    <subcellularLocation>
        <location evidence="1">Cytoplasm</location>
    </subcellularLocation>
</comment>
<reference evidence="10 11" key="1">
    <citation type="submission" date="2019-10" db="EMBL/GenBank/DDBJ databases">
        <authorList>
            <person name="Palmer J.M."/>
        </authorList>
    </citation>
    <scope>NUCLEOTIDE SEQUENCE [LARGE SCALE GENOMIC DNA]</scope>
    <source>
        <strain evidence="10 11">TWF696</strain>
    </source>
</reference>
<evidence type="ECO:0000256" key="6">
    <source>
        <dbReference type="SAM" id="Coils"/>
    </source>
</evidence>
<feature type="region of interest" description="Disordered" evidence="7">
    <location>
        <begin position="293"/>
        <end position="316"/>
    </location>
</feature>
<dbReference type="Pfam" id="PF05833">
    <property type="entry name" value="NFACT_N"/>
    <property type="match status" value="1"/>
</dbReference>
<evidence type="ECO:0000256" key="4">
    <source>
        <dbReference type="ARBA" id="ARBA00023054"/>
    </source>
</evidence>
<comment type="caution">
    <text evidence="10">The sequence shown here is derived from an EMBL/GenBank/DDBJ whole genome shotgun (WGS) entry which is preliminary data.</text>
</comment>
<feature type="domain" description="NFACT RNA-binding" evidence="8">
    <location>
        <begin position="593"/>
        <end position="706"/>
    </location>
</feature>
<dbReference type="GO" id="GO:1990112">
    <property type="term" value="C:RQC complex"/>
    <property type="evidence" value="ECO:0007669"/>
    <property type="project" value="TreeGrafter"/>
</dbReference>
<dbReference type="Pfam" id="PF11923">
    <property type="entry name" value="NFACT-C"/>
    <property type="match status" value="1"/>
</dbReference>
<dbReference type="GO" id="GO:0000049">
    <property type="term" value="F:tRNA binding"/>
    <property type="evidence" value="ECO:0007669"/>
    <property type="project" value="TreeGrafter"/>
</dbReference>
<feature type="compositionally biased region" description="Basic and acidic residues" evidence="7">
    <location>
        <begin position="1079"/>
        <end position="1096"/>
    </location>
</feature>
<organism evidence="10 11">
    <name type="scientific">Orbilia brochopaga</name>
    <dbReference type="NCBI Taxonomy" id="3140254"/>
    <lineage>
        <taxon>Eukaryota</taxon>
        <taxon>Fungi</taxon>
        <taxon>Dikarya</taxon>
        <taxon>Ascomycota</taxon>
        <taxon>Pezizomycotina</taxon>
        <taxon>Orbiliomycetes</taxon>
        <taxon>Orbiliales</taxon>
        <taxon>Orbiliaceae</taxon>
        <taxon>Orbilia</taxon>
    </lineage>
</organism>
<dbReference type="InterPro" id="IPR008532">
    <property type="entry name" value="NFACT_RNA-bd"/>
</dbReference>
<evidence type="ECO:0000256" key="1">
    <source>
        <dbReference type="ARBA" id="ARBA00004496"/>
    </source>
</evidence>
<evidence type="ECO:0000256" key="2">
    <source>
        <dbReference type="ARBA" id="ARBA00008318"/>
    </source>
</evidence>
<dbReference type="GO" id="GO:0005737">
    <property type="term" value="C:cytoplasm"/>
    <property type="evidence" value="ECO:0007669"/>
    <property type="project" value="UniProtKB-SubCell"/>
</dbReference>
<feature type="region of interest" description="Disordered" evidence="7">
    <location>
        <begin position="1079"/>
        <end position="1107"/>
    </location>
</feature>
<accession>A0AAV9UHV0</accession>
<dbReference type="PANTHER" id="PTHR15239:SF6">
    <property type="entry name" value="RIBOSOME QUALITY CONTROL COMPLEX SUBUNIT NEMF"/>
    <property type="match status" value="1"/>
</dbReference>
<proteinExistence type="inferred from homology"/>
<dbReference type="GO" id="GO:0043023">
    <property type="term" value="F:ribosomal large subunit binding"/>
    <property type="evidence" value="ECO:0007669"/>
    <property type="project" value="TreeGrafter"/>
</dbReference>
<dbReference type="GO" id="GO:0072344">
    <property type="term" value="P:rescue of stalled ribosome"/>
    <property type="evidence" value="ECO:0007669"/>
    <property type="project" value="TreeGrafter"/>
</dbReference>
<dbReference type="FunFam" id="2.30.310.10:FF:000003">
    <property type="entry name" value="Zinc knuckle domain containing protein"/>
    <property type="match status" value="1"/>
</dbReference>
<dbReference type="GO" id="GO:1990116">
    <property type="term" value="P:ribosome-associated ubiquitin-dependent protein catabolic process"/>
    <property type="evidence" value="ECO:0007669"/>
    <property type="project" value="TreeGrafter"/>
</dbReference>
<keyword evidence="4 6" id="KW-0175">Coiled coil</keyword>